<name>A0A8T8HX83_9PSEU</name>
<dbReference type="Gene3D" id="3.30.1310.10">
    <property type="entry name" value="Nucleoid-associated protein YbaB-like domain"/>
    <property type="match status" value="1"/>
</dbReference>
<gene>
    <name evidence="2" type="ORF">J7S33_25180</name>
</gene>
<reference evidence="2" key="1">
    <citation type="submission" date="2021-04" db="EMBL/GenBank/DDBJ databases">
        <title>Saccharothrix algeriensis WGS.</title>
        <authorList>
            <person name="Stuskova K."/>
            <person name="Hakalova E."/>
            <person name="Tebbal A.B."/>
            <person name="Eichmeier A."/>
        </authorList>
    </citation>
    <scope>NUCLEOTIDE SEQUENCE</scope>
    <source>
        <strain evidence="2">NRRL B-24137</strain>
    </source>
</reference>
<dbReference type="InterPro" id="IPR036894">
    <property type="entry name" value="YbaB-like_sf"/>
</dbReference>
<accession>A0A8T8HX83</accession>
<evidence type="ECO:0000256" key="1">
    <source>
        <dbReference type="SAM" id="MobiDB-lite"/>
    </source>
</evidence>
<dbReference type="AlphaFoldDB" id="A0A8T8HX83"/>
<proteinExistence type="predicted"/>
<dbReference type="Proteomes" id="UP000671828">
    <property type="component" value="Chromosome"/>
</dbReference>
<sequence length="139" mass="14385">MDARGPGLGERLDAIRAEASGDGVSVTVDLHGKPVDLAFSREALALRPEALAHAVRRLVARAAADALSRATAVLSEVVPVDWLDPAGQPDPTGQSDPAERSALTGRSGLAGRRGAVERLDAVERPAAVERPGAAGPWAW</sequence>
<protein>
    <submittedName>
        <fullName evidence="2">YbaB/EbfC family nucleoid-associated protein</fullName>
    </submittedName>
</protein>
<evidence type="ECO:0000313" key="2">
    <source>
        <dbReference type="EMBL" id="QTR02404.1"/>
    </source>
</evidence>
<evidence type="ECO:0000313" key="3">
    <source>
        <dbReference type="Proteomes" id="UP000671828"/>
    </source>
</evidence>
<dbReference type="EMBL" id="CP072788">
    <property type="protein sequence ID" value="QTR02404.1"/>
    <property type="molecule type" value="Genomic_DNA"/>
</dbReference>
<organism evidence="2 3">
    <name type="scientific">Saccharothrix algeriensis</name>
    <dbReference type="NCBI Taxonomy" id="173560"/>
    <lineage>
        <taxon>Bacteria</taxon>
        <taxon>Bacillati</taxon>
        <taxon>Actinomycetota</taxon>
        <taxon>Actinomycetes</taxon>
        <taxon>Pseudonocardiales</taxon>
        <taxon>Pseudonocardiaceae</taxon>
        <taxon>Saccharothrix</taxon>
    </lineage>
</organism>
<feature type="region of interest" description="Disordered" evidence="1">
    <location>
        <begin position="82"/>
        <end position="116"/>
    </location>
</feature>